<dbReference type="Pfam" id="PF01965">
    <property type="entry name" value="DJ-1_PfpI"/>
    <property type="match status" value="1"/>
</dbReference>
<dbReference type="Proteomes" id="UP000606172">
    <property type="component" value="Unassembled WGS sequence"/>
</dbReference>
<keyword evidence="2" id="KW-0315">Glutamine amidotransferase</keyword>
<evidence type="ECO:0000259" key="1">
    <source>
        <dbReference type="Pfam" id="PF01965"/>
    </source>
</evidence>
<proteinExistence type="predicted"/>
<gene>
    <name evidence="2" type="ORF">Ssi02_48510</name>
</gene>
<dbReference type="PANTHER" id="PTHR43130">
    <property type="entry name" value="ARAC-FAMILY TRANSCRIPTIONAL REGULATOR"/>
    <property type="match status" value="1"/>
</dbReference>
<dbReference type="AlphaFoldDB" id="A0A919V707"/>
<dbReference type="SUPFAM" id="SSF52317">
    <property type="entry name" value="Class I glutamine amidotransferase-like"/>
    <property type="match status" value="1"/>
</dbReference>
<dbReference type="EMBL" id="BOOW01000030">
    <property type="protein sequence ID" value="GII94620.1"/>
    <property type="molecule type" value="Genomic_DNA"/>
</dbReference>
<keyword evidence="3" id="KW-1185">Reference proteome</keyword>
<organism evidence="2 3">
    <name type="scientific">Sinosporangium siamense</name>
    <dbReference type="NCBI Taxonomy" id="1367973"/>
    <lineage>
        <taxon>Bacteria</taxon>
        <taxon>Bacillati</taxon>
        <taxon>Actinomycetota</taxon>
        <taxon>Actinomycetes</taxon>
        <taxon>Streptosporangiales</taxon>
        <taxon>Streptosporangiaceae</taxon>
        <taxon>Sinosporangium</taxon>
    </lineage>
</organism>
<dbReference type="GO" id="GO:0006355">
    <property type="term" value="P:regulation of DNA-templated transcription"/>
    <property type="evidence" value="ECO:0007669"/>
    <property type="project" value="TreeGrafter"/>
</dbReference>
<name>A0A919V707_9ACTN</name>
<dbReference type="Gene3D" id="3.40.50.880">
    <property type="match status" value="1"/>
</dbReference>
<feature type="domain" description="DJ-1/PfpI" evidence="1">
    <location>
        <begin position="2"/>
        <end position="160"/>
    </location>
</feature>
<evidence type="ECO:0000313" key="3">
    <source>
        <dbReference type="Proteomes" id="UP000606172"/>
    </source>
</evidence>
<dbReference type="InterPro" id="IPR029062">
    <property type="entry name" value="Class_I_gatase-like"/>
</dbReference>
<comment type="caution">
    <text evidence="2">The sequence shown here is derived from an EMBL/GenBank/DDBJ whole genome shotgun (WGS) entry which is preliminary data.</text>
</comment>
<accession>A0A919V707</accession>
<dbReference type="RefSeq" id="WP_204029259.1">
    <property type="nucleotide sequence ID" value="NZ_BOOW01000030.1"/>
</dbReference>
<dbReference type="PANTHER" id="PTHR43130:SF2">
    <property type="entry name" value="DJ-1_PFPI DOMAIN-CONTAINING PROTEIN"/>
    <property type="match status" value="1"/>
</dbReference>
<dbReference type="InterPro" id="IPR002818">
    <property type="entry name" value="DJ-1/PfpI"/>
</dbReference>
<protein>
    <submittedName>
        <fullName evidence="2">Glutamine amidotransferase</fullName>
    </submittedName>
</protein>
<reference evidence="2" key="1">
    <citation type="submission" date="2021-01" db="EMBL/GenBank/DDBJ databases">
        <title>Whole genome shotgun sequence of Sinosporangium siamense NBRC 109515.</title>
        <authorList>
            <person name="Komaki H."/>
            <person name="Tamura T."/>
        </authorList>
    </citation>
    <scope>NUCLEOTIDE SEQUENCE</scope>
    <source>
        <strain evidence="2">NBRC 109515</strain>
    </source>
</reference>
<dbReference type="CDD" id="cd03139">
    <property type="entry name" value="GATase1_PfpI_2"/>
    <property type="match status" value="1"/>
</dbReference>
<evidence type="ECO:0000313" key="2">
    <source>
        <dbReference type="EMBL" id="GII94620.1"/>
    </source>
</evidence>
<sequence>MDVAILIYEGFTALDVTGPFEVLSRLPAPRVRFVSAIPGMCPADQPGFGLVAEPLESMAEPDLIVVSGGSTTQRFLSDEAVLTWLRRAHQTSVRTTSVCTGALLLGAAGLLEGREATTHWYELESLRCFGATPTSRRVVEDGKIITAAGVSSGIDMALLLCDRLQGPAYAQAVQLAIEYDPQPPHDAGSVSKAPAEVVRFMRDDFARSYGPSWAERCASSPGGDR</sequence>
<dbReference type="InterPro" id="IPR052158">
    <property type="entry name" value="INH-QAR"/>
</dbReference>